<evidence type="ECO:0000256" key="1">
    <source>
        <dbReference type="ARBA" id="ARBA00005534"/>
    </source>
</evidence>
<protein>
    <recommendedName>
        <fullName evidence="4">YjbQ family protein</fullName>
    </recommendedName>
</protein>
<dbReference type="Proteomes" id="UP000297597">
    <property type="component" value="Unassembled WGS sequence"/>
</dbReference>
<evidence type="ECO:0008006" key="4">
    <source>
        <dbReference type="Google" id="ProtNLM"/>
    </source>
</evidence>
<dbReference type="PROSITE" id="PS01314">
    <property type="entry name" value="UPF0047"/>
    <property type="match status" value="1"/>
</dbReference>
<dbReference type="NCBIfam" id="TIGR00149">
    <property type="entry name" value="TIGR00149_YjbQ"/>
    <property type="match status" value="1"/>
</dbReference>
<dbReference type="AlphaFoldDB" id="A0A4Y7RPM6"/>
<dbReference type="Pfam" id="PF01894">
    <property type="entry name" value="YjbQ"/>
    <property type="match status" value="1"/>
</dbReference>
<dbReference type="PANTHER" id="PTHR30615">
    <property type="entry name" value="UNCHARACTERIZED PROTEIN YJBQ-RELATED"/>
    <property type="match status" value="1"/>
</dbReference>
<reference evidence="2 3" key="1">
    <citation type="journal article" date="2018" name="Environ. Microbiol.">
        <title>Novel energy conservation strategies and behaviour of Pelotomaculum schinkii driving syntrophic propionate catabolism.</title>
        <authorList>
            <person name="Hidalgo-Ahumada C.A.P."/>
            <person name="Nobu M.K."/>
            <person name="Narihiro T."/>
            <person name="Tamaki H."/>
            <person name="Liu W.T."/>
            <person name="Kamagata Y."/>
            <person name="Stams A.J.M."/>
            <person name="Imachi H."/>
            <person name="Sousa D.Z."/>
        </authorList>
    </citation>
    <scope>NUCLEOTIDE SEQUENCE [LARGE SCALE GENOMIC DNA]</scope>
    <source>
        <strain evidence="2 3">MGP</strain>
    </source>
</reference>
<dbReference type="InterPro" id="IPR035917">
    <property type="entry name" value="YjbQ-like_sf"/>
</dbReference>
<evidence type="ECO:0000313" key="2">
    <source>
        <dbReference type="EMBL" id="TEB10690.1"/>
    </source>
</evidence>
<dbReference type="OrthoDB" id="9801725at2"/>
<comment type="similarity">
    <text evidence="1">Belongs to the UPF0047 family.</text>
</comment>
<comment type="caution">
    <text evidence="2">The sequence shown here is derived from an EMBL/GenBank/DDBJ whole genome shotgun (WGS) entry which is preliminary data.</text>
</comment>
<gene>
    <name evidence="2" type="ORF">Pmgp_02141</name>
</gene>
<sequence>MAKIITIDLRTKQRTQLVDITAEIERIVSQSGVKEGTVRIFTPHTTAGLTINENADPTVVEDMLMELNKIVPLNDGYRHLEGNSAAHIKSSLTGASLSVFITGGRLLLGTWQGLYFCEFDGPRQRQVLVKVTED</sequence>
<dbReference type="Gene3D" id="2.60.120.460">
    <property type="entry name" value="YjbQ-like"/>
    <property type="match status" value="1"/>
</dbReference>
<proteinExistence type="inferred from homology"/>
<dbReference type="SUPFAM" id="SSF111038">
    <property type="entry name" value="YjbQ-like"/>
    <property type="match status" value="1"/>
</dbReference>
<dbReference type="PIRSF" id="PIRSF004681">
    <property type="entry name" value="UCP004681"/>
    <property type="match status" value="1"/>
</dbReference>
<keyword evidence="3" id="KW-1185">Reference proteome</keyword>
<dbReference type="RefSeq" id="WP_134213978.1">
    <property type="nucleotide sequence ID" value="NZ_QFFZ01000022.1"/>
</dbReference>
<organism evidence="2 3">
    <name type="scientific">Pelotomaculum propionicicum</name>
    <dbReference type="NCBI Taxonomy" id="258475"/>
    <lineage>
        <taxon>Bacteria</taxon>
        <taxon>Bacillati</taxon>
        <taxon>Bacillota</taxon>
        <taxon>Clostridia</taxon>
        <taxon>Eubacteriales</taxon>
        <taxon>Desulfotomaculaceae</taxon>
        <taxon>Pelotomaculum</taxon>
    </lineage>
</organism>
<dbReference type="PANTHER" id="PTHR30615:SF8">
    <property type="entry name" value="UPF0047 PROTEIN C4A8.02C"/>
    <property type="match status" value="1"/>
</dbReference>
<dbReference type="InterPro" id="IPR001602">
    <property type="entry name" value="UPF0047_YjbQ-like"/>
</dbReference>
<name>A0A4Y7RPM6_9FIRM</name>
<evidence type="ECO:0000313" key="3">
    <source>
        <dbReference type="Proteomes" id="UP000297597"/>
    </source>
</evidence>
<dbReference type="EMBL" id="QFFZ01000022">
    <property type="protein sequence ID" value="TEB10690.1"/>
    <property type="molecule type" value="Genomic_DNA"/>
</dbReference>
<accession>A0A4Y7RPM6</accession>